<dbReference type="InterPro" id="IPR036188">
    <property type="entry name" value="FAD/NAD-bd_sf"/>
</dbReference>
<keyword evidence="2" id="KW-0285">Flavoprotein</keyword>
<evidence type="ECO:0000313" key="8">
    <source>
        <dbReference type="Proteomes" id="UP000567293"/>
    </source>
</evidence>
<comment type="cofactor">
    <cofactor evidence="1">
        <name>FAD</name>
        <dbReference type="ChEBI" id="CHEBI:57692"/>
    </cofactor>
</comment>
<dbReference type="AlphaFoldDB" id="A0A7V8SXC7"/>
<evidence type="ECO:0000256" key="3">
    <source>
        <dbReference type="ARBA" id="ARBA00022827"/>
    </source>
</evidence>
<organism evidence="7 8">
    <name type="scientific">Candidatus Acidiferrum panamense</name>
    <dbReference type="NCBI Taxonomy" id="2741543"/>
    <lineage>
        <taxon>Bacteria</taxon>
        <taxon>Pseudomonadati</taxon>
        <taxon>Acidobacteriota</taxon>
        <taxon>Terriglobia</taxon>
        <taxon>Candidatus Acidiferrales</taxon>
        <taxon>Candidatus Acidiferrum</taxon>
    </lineage>
</organism>
<protein>
    <submittedName>
        <fullName evidence="7">FAD-dependent oxidoreductase</fullName>
    </submittedName>
</protein>
<comment type="caution">
    <text evidence="7">The sequence shown here is derived from an EMBL/GenBank/DDBJ whole genome shotgun (WGS) entry which is preliminary data.</text>
</comment>
<dbReference type="Proteomes" id="UP000567293">
    <property type="component" value="Unassembled WGS sequence"/>
</dbReference>
<sequence>MDQANILIVGGGVIGCAIARAVSERWQDVFLVEQFPKLGMATSTRNSGVNHSGIYYPKGSLKARLCVEGNRLTYDFCEKHKVPFRHCGKLVVAADSHEQPELLALKKRGEDNGVAGLELVDAAEIRKHEPHIRGVAALHVPSSGIVSAEELVHAYARVATNQGAHMVTHAKVVSFEPSAS</sequence>
<dbReference type="InterPro" id="IPR006076">
    <property type="entry name" value="FAD-dep_OxRdtase"/>
</dbReference>
<evidence type="ECO:0000256" key="2">
    <source>
        <dbReference type="ARBA" id="ARBA00022630"/>
    </source>
</evidence>
<evidence type="ECO:0000256" key="5">
    <source>
        <dbReference type="ARBA" id="ARBA00037941"/>
    </source>
</evidence>
<keyword evidence="8" id="KW-1185">Reference proteome</keyword>
<keyword evidence="3" id="KW-0274">FAD</keyword>
<evidence type="ECO:0000256" key="1">
    <source>
        <dbReference type="ARBA" id="ARBA00001974"/>
    </source>
</evidence>
<proteinExistence type="inferred from homology"/>
<reference evidence="7" key="1">
    <citation type="submission" date="2020-06" db="EMBL/GenBank/DDBJ databases">
        <title>Legume-microbial interactions unlock mineral nutrients during tropical forest succession.</title>
        <authorList>
            <person name="Epihov D.Z."/>
        </authorList>
    </citation>
    <scope>NUCLEOTIDE SEQUENCE [LARGE SCALE GENOMIC DNA]</scope>
    <source>
        <strain evidence="7">Pan2503</strain>
    </source>
</reference>
<evidence type="ECO:0000259" key="6">
    <source>
        <dbReference type="Pfam" id="PF01266"/>
    </source>
</evidence>
<dbReference type="PANTHER" id="PTHR43104:SF4">
    <property type="entry name" value="L-2-HYDROXYGLUTARATE DEHYDROGENASE, MITOCHONDRIAL"/>
    <property type="match status" value="1"/>
</dbReference>
<dbReference type="GO" id="GO:0047545">
    <property type="term" value="F:(S)-2-hydroxyglutarate dehydrogenase activity"/>
    <property type="evidence" value="ECO:0007669"/>
    <property type="project" value="TreeGrafter"/>
</dbReference>
<evidence type="ECO:0000313" key="7">
    <source>
        <dbReference type="EMBL" id="MBA0085577.1"/>
    </source>
</evidence>
<dbReference type="SUPFAM" id="SSF51905">
    <property type="entry name" value="FAD/NAD(P)-binding domain"/>
    <property type="match status" value="1"/>
</dbReference>
<dbReference type="EMBL" id="JACDQQ010001103">
    <property type="protein sequence ID" value="MBA0085577.1"/>
    <property type="molecule type" value="Genomic_DNA"/>
</dbReference>
<evidence type="ECO:0000256" key="4">
    <source>
        <dbReference type="ARBA" id="ARBA00023002"/>
    </source>
</evidence>
<gene>
    <name evidence="7" type="ORF">HRJ53_11325</name>
</gene>
<keyword evidence="4" id="KW-0560">Oxidoreductase</keyword>
<feature type="non-terminal residue" evidence="7">
    <location>
        <position position="180"/>
    </location>
</feature>
<dbReference type="Gene3D" id="3.50.50.60">
    <property type="entry name" value="FAD/NAD(P)-binding domain"/>
    <property type="match status" value="1"/>
</dbReference>
<accession>A0A7V8SXC7</accession>
<name>A0A7V8SXC7_9BACT</name>
<dbReference type="PANTHER" id="PTHR43104">
    <property type="entry name" value="L-2-HYDROXYGLUTARATE DEHYDROGENASE, MITOCHONDRIAL"/>
    <property type="match status" value="1"/>
</dbReference>
<dbReference type="Pfam" id="PF01266">
    <property type="entry name" value="DAO"/>
    <property type="match status" value="1"/>
</dbReference>
<feature type="domain" description="FAD dependent oxidoreductase" evidence="6">
    <location>
        <begin position="6"/>
        <end position="176"/>
    </location>
</feature>
<comment type="similarity">
    <text evidence="5">Belongs to the L2HGDH family.</text>
</comment>